<evidence type="ECO:0000256" key="2">
    <source>
        <dbReference type="ARBA" id="ARBA00012438"/>
    </source>
</evidence>
<dbReference type="InterPro" id="IPR013656">
    <property type="entry name" value="PAS_4"/>
</dbReference>
<dbReference type="NCBIfam" id="TIGR00229">
    <property type="entry name" value="sensory_box"/>
    <property type="match status" value="1"/>
</dbReference>
<dbReference type="SUPFAM" id="SSF55785">
    <property type="entry name" value="PYP-like sensor domain (PAS domain)"/>
    <property type="match status" value="2"/>
</dbReference>
<dbReference type="InterPro" id="IPR003594">
    <property type="entry name" value="HATPase_dom"/>
</dbReference>
<comment type="catalytic activity">
    <reaction evidence="1">
        <text>ATP + protein L-histidine = ADP + protein N-phospho-L-histidine.</text>
        <dbReference type="EC" id="2.7.13.3"/>
    </reaction>
</comment>
<dbReference type="InterPro" id="IPR005467">
    <property type="entry name" value="His_kinase_dom"/>
</dbReference>
<evidence type="ECO:0000256" key="6">
    <source>
        <dbReference type="SAM" id="Coils"/>
    </source>
</evidence>
<accession>A0A6N4SMK6</accession>
<organism evidence="8 9">
    <name type="scientific">Cytophaga hutchinsonii (strain ATCC 33406 / DSM 1761 / CIP 103989 / NBRC 15051 / NCIMB 9469 / D465)</name>
    <dbReference type="NCBI Taxonomy" id="269798"/>
    <lineage>
        <taxon>Bacteria</taxon>
        <taxon>Pseudomonadati</taxon>
        <taxon>Bacteroidota</taxon>
        <taxon>Cytophagia</taxon>
        <taxon>Cytophagales</taxon>
        <taxon>Cytophagaceae</taxon>
        <taxon>Cytophaga</taxon>
    </lineage>
</organism>
<dbReference type="InterPro" id="IPR036097">
    <property type="entry name" value="HisK_dim/P_sf"/>
</dbReference>
<gene>
    <name evidence="8" type="primary">arcB</name>
    <name evidence="8" type="ordered locus">CHU_0214</name>
</gene>
<dbReference type="SUPFAM" id="SSF55874">
    <property type="entry name" value="ATPase domain of HSP90 chaperone/DNA topoisomerase II/histidine kinase"/>
    <property type="match status" value="1"/>
</dbReference>
<dbReference type="Pfam" id="PF08448">
    <property type="entry name" value="PAS_4"/>
    <property type="match status" value="2"/>
</dbReference>
<dbReference type="InterPro" id="IPR035965">
    <property type="entry name" value="PAS-like_dom_sf"/>
</dbReference>
<dbReference type="InterPro" id="IPR052162">
    <property type="entry name" value="Sensor_kinase/Photoreceptor"/>
</dbReference>
<dbReference type="InterPro" id="IPR036890">
    <property type="entry name" value="HATPase_C_sf"/>
</dbReference>
<dbReference type="EC" id="2.7.13.3" evidence="2"/>
<dbReference type="SUPFAM" id="SSF47384">
    <property type="entry name" value="Homodimeric domain of signal transducing histidine kinase"/>
    <property type="match status" value="1"/>
</dbReference>
<keyword evidence="9" id="KW-1185">Reference proteome</keyword>
<dbReference type="Proteomes" id="UP000001822">
    <property type="component" value="Chromosome"/>
</dbReference>
<protein>
    <recommendedName>
        <fullName evidence="2">histidine kinase</fullName>
        <ecNumber evidence="2">2.7.13.3</ecNumber>
    </recommendedName>
</protein>
<dbReference type="InterPro" id="IPR000014">
    <property type="entry name" value="PAS"/>
</dbReference>
<dbReference type="AlphaFoldDB" id="A0A6N4SMK6"/>
<dbReference type="Pfam" id="PF02518">
    <property type="entry name" value="HATPase_c"/>
    <property type="match status" value="1"/>
</dbReference>
<dbReference type="PANTHER" id="PTHR43304:SF1">
    <property type="entry name" value="PAC DOMAIN-CONTAINING PROTEIN"/>
    <property type="match status" value="1"/>
</dbReference>
<name>A0A6N4SMK6_CYTH3</name>
<dbReference type="InterPro" id="IPR004358">
    <property type="entry name" value="Sig_transdc_His_kin-like_C"/>
</dbReference>
<dbReference type="EMBL" id="CP000383">
    <property type="protein sequence ID" value="ABG57506.1"/>
    <property type="molecule type" value="Genomic_DNA"/>
</dbReference>
<keyword evidence="3" id="KW-0597">Phosphoprotein</keyword>
<proteinExistence type="predicted"/>
<evidence type="ECO:0000256" key="5">
    <source>
        <dbReference type="ARBA" id="ARBA00022777"/>
    </source>
</evidence>
<dbReference type="Gene3D" id="1.10.287.130">
    <property type="match status" value="1"/>
</dbReference>
<feature type="domain" description="Histidine kinase" evidence="7">
    <location>
        <begin position="299"/>
        <end position="511"/>
    </location>
</feature>
<evidence type="ECO:0000313" key="8">
    <source>
        <dbReference type="EMBL" id="ABG57506.1"/>
    </source>
</evidence>
<dbReference type="PRINTS" id="PR00344">
    <property type="entry name" value="BCTRLSENSOR"/>
</dbReference>
<keyword evidence="4 8" id="KW-0808">Transferase</keyword>
<dbReference type="PANTHER" id="PTHR43304">
    <property type="entry name" value="PHYTOCHROME-LIKE PROTEIN CPH1"/>
    <property type="match status" value="1"/>
</dbReference>
<evidence type="ECO:0000256" key="3">
    <source>
        <dbReference type="ARBA" id="ARBA00022553"/>
    </source>
</evidence>
<dbReference type="Gene3D" id="3.30.565.10">
    <property type="entry name" value="Histidine kinase-like ATPase, C-terminal domain"/>
    <property type="match status" value="1"/>
</dbReference>
<evidence type="ECO:0000256" key="1">
    <source>
        <dbReference type="ARBA" id="ARBA00000085"/>
    </source>
</evidence>
<dbReference type="KEGG" id="chu:CHU_0214"/>
<reference evidence="8 9" key="1">
    <citation type="journal article" date="2007" name="Appl. Environ. Microbiol.">
        <title>Genome sequence of the cellulolytic gliding bacterium Cytophaga hutchinsonii.</title>
        <authorList>
            <person name="Xie G."/>
            <person name="Bruce D.C."/>
            <person name="Challacombe J.F."/>
            <person name="Chertkov O."/>
            <person name="Detter J.C."/>
            <person name="Gilna P."/>
            <person name="Han C.S."/>
            <person name="Lucas S."/>
            <person name="Misra M."/>
            <person name="Myers G.L."/>
            <person name="Richardson P."/>
            <person name="Tapia R."/>
            <person name="Thayer N."/>
            <person name="Thompson L.S."/>
            <person name="Brettin T.S."/>
            <person name="Henrissat B."/>
            <person name="Wilson D.B."/>
            <person name="McBride M.J."/>
        </authorList>
    </citation>
    <scope>NUCLEOTIDE SEQUENCE [LARGE SCALE GENOMIC DNA]</scope>
    <source>
        <strain evidence="9">ATCC 33406 / DSM 1761 / CIP 103989 / NBRC 15051 / NCIMB 9469 / D465</strain>
    </source>
</reference>
<feature type="coiled-coil region" evidence="6">
    <location>
        <begin position="265"/>
        <end position="296"/>
    </location>
</feature>
<evidence type="ECO:0000313" key="9">
    <source>
        <dbReference type="Proteomes" id="UP000001822"/>
    </source>
</evidence>
<keyword evidence="5 8" id="KW-0418">Kinase</keyword>
<evidence type="ECO:0000259" key="7">
    <source>
        <dbReference type="PROSITE" id="PS50109"/>
    </source>
</evidence>
<sequence>MFTSGFDMDLNTEDLHKEIARLKEEIEQLKKPAQANSYKLLLEYSPDIIVQVNRDYKVVIAHLPAYSVEQLDAFRGQDVFALTPPSVHHKIREALRKVFETGEVVVYESDGEIRGLHRHYINHVSAIKNEQGEITSAYFVCREATLQKLAAMQSIDSEQKLSALFEGSSQIISLFDRDSRFVWYNKAAYDKSIFLFGKFLCVGERFDSYLKEQYREGFNANFERVLKGEIVSYTREYTYQDKPFFLEIMLQPVYQKDELVGVSLIGNNHTERKEYEDQLEKANKELIQQNDQLNQYSYIISHNLRAPIVTLLGLITIFNQEKNNPAETEAIISHITKSANHLDTVIKDLNNVLTVTDRRSVMAEVYLDVEFDIVRFLLKNEIETAHAVIKSDFSQLPAIHSIKSYIHNILYNLLSNAIKYRKQNKAPVISVKSYKDASGMVCIEFTDDGIGVDLDKFRDKLFGFYKRFHSHVEGKGLGLHLIKKQIDALEGRIEVESIVGQGTTFKVLLPE</sequence>
<evidence type="ECO:0000256" key="4">
    <source>
        <dbReference type="ARBA" id="ARBA00022679"/>
    </source>
</evidence>
<dbReference type="PROSITE" id="PS50109">
    <property type="entry name" value="HIS_KIN"/>
    <property type="match status" value="1"/>
</dbReference>
<keyword evidence="6" id="KW-0175">Coiled coil</keyword>
<dbReference type="GO" id="GO:0000155">
    <property type="term" value="F:phosphorelay sensor kinase activity"/>
    <property type="evidence" value="ECO:0007669"/>
    <property type="project" value="InterPro"/>
</dbReference>
<dbReference type="Gene3D" id="3.30.450.20">
    <property type="entry name" value="PAS domain"/>
    <property type="match status" value="2"/>
</dbReference>
<dbReference type="SMART" id="SM00387">
    <property type="entry name" value="HATPase_c"/>
    <property type="match status" value="1"/>
</dbReference>